<dbReference type="OrthoDB" id="2020019at2759"/>
<evidence type="ECO:0000256" key="6">
    <source>
        <dbReference type="ARBA" id="ARBA00022737"/>
    </source>
</evidence>
<proteinExistence type="predicted"/>
<dbReference type="PANTHER" id="PTHR47114">
    <property type="match status" value="1"/>
</dbReference>
<dbReference type="PROSITE" id="PS52053">
    <property type="entry name" value="NEL"/>
    <property type="match status" value="1"/>
</dbReference>
<dbReference type="Pfam" id="PF14496">
    <property type="entry name" value="NEL"/>
    <property type="match status" value="1"/>
</dbReference>
<sequence length="1435" mass="160842">MTVAPFFPHSIDGLIARQLPVWMTRHGVDHLLSLRLALRRQEAASSALKQVLDGIPSLEKFAEQLLEPALRARGVANPDVRRSTVRIVEQFSLPTVAPSLYRPSYERSSIRTLLVAALHNFHVTETRPGLRRKGQLHAKSGRVLPLGFEAFAGLCRQVDIGGRYQALLNQHLVPSDQPGDLPGEAAQRLHRRFEESLRSHFEVAVRIATLKGNLDEQSYLHLLPVTAPKPIVPTLPGVIMPRQLYLLGKCVRGVVTLEVRQELDAPLLGVIAWIPGDPLSPVARHDSWQALYDALAERLRDKTFRGFFSRFISERDRGAFFTVLEERLQATAAHGVSLDGRCLVIDAPLFEHLRALWISKMLDDARVLAVPTGDEDQEERDRRLAAYASFGLDLMNLAGLFIPLVGEVMLGVAAVQIASEVYEGYQDWRIGDRQGALDHLFGVAENVILGAVMAKGAAGAVKVLDRSMFVDGLAPVCTSTGDLKLMADDLAAYHDPRNVAAGDQERVWQHDGFSLRIVDDPLTGTWRVRHPRDAEAYRPLIESNEDGGWVHELEQPHYWQGAGNLVRRFNERWRELPDTTADYLLQVTGIDEASIRLLHLRGAPAPARLVDALELHQVHEQFSTLSGPALAQRLSERQMSPSPEESVLLRQFPTLTARTARELFKAATGAEIEHLATGRVPLALAERARWLARQHRIDRGCAGLRLPRLANADTERLALGLLDGLAPWGSGVRIELRQGSVSGPLLAAHGALDSDAIRVITRHGDGYRWSSGPVESADLMQALLGSLEQEQAVLPDGSRISATALGERLAANAAADREQAALLMGLVSQDAFRPPVGFADGRVGYALSGRAGGSRQAIRRGIHQIFPTLSDDEMHAYLMNLMNQRIGFWEHYAQLQEQLAGLKSHLQSWRREAVNALDARRRRNVANALRRSWRRKLTNLADEYVLEIEGERVGSLPALPDGVDYHHVRRLTLRDMALAELDEGFLRRFPNLVELNLSGNHLTEIPAGIETLEHLRHLHLQGNRIELDHVGQRRLAALNSLQVLDLSHNPLRRAPVLTHLRSLRTVSLRAVGLEALPDRVSWRATVDLRDNRIRQLRQDLLELRQQVERLALHDNPLDERSEGLLDEASGGALGAARGAAGYRHQPVDEQLCETWLGSASGRERERWRAVWQALSEEPGSAGLFQFLADFSDSVDFGEHAGHYRTRVWRILDYCEQHEAVRQRLFLEASGQRTCEDGLLLILSQLELGVLVERAVSGVPAVDVEDRLMRLGRSLFRLDEVDRIAARHVERMREASLPVDEIEVRFFYRYKLLHPLGLPLESDSMHYQGHARVTTSDVLRAQDQVLGAETADALIESTAQRPFWAAHVRERYASRFAALAEPLRLRMEALEADVEQSRIDDWTFTLRSNALMYEFELAERRLLRTLAREVYQRLYC</sequence>
<evidence type="ECO:0000256" key="7">
    <source>
        <dbReference type="ARBA" id="ARBA00022786"/>
    </source>
</evidence>
<evidence type="ECO:0000256" key="9">
    <source>
        <dbReference type="ARBA" id="ARBA00023200"/>
    </source>
</evidence>
<dbReference type="GO" id="GO:0016567">
    <property type="term" value="P:protein ubiquitination"/>
    <property type="evidence" value="ECO:0007669"/>
    <property type="project" value="InterPro"/>
</dbReference>
<evidence type="ECO:0000256" key="5">
    <source>
        <dbReference type="ARBA" id="ARBA00022679"/>
    </source>
</evidence>
<dbReference type="Pfam" id="PF13855">
    <property type="entry name" value="LRR_8"/>
    <property type="match status" value="1"/>
</dbReference>
<evidence type="ECO:0000313" key="13">
    <source>
        <dbReference type="Proteomes" id="UP000218231"/>
    </source>
</evidence>
<name>A0A2A2KFV8_9BILA</name>
<dbReference type="InterPro" id="IPR001611">
    <property type="entry name" value="Leu-rich_rpt"/>
</dbReference>
<dbReference type="InterPro" id="IPR051071">
    <property type="entry name" value="LRR-bact_E3_ubiq_ligases"/>
</dbReference>
<dbReference type="EMBL" id="LIAE01008692">
    <property type="protein sequence ID" value="PAV72815.1"/>
    <property type="molecule type" value="Genomic_DNA"/>
</dbReference>
<keyword evidence="10" id="KW-0175">Coiled coil</keyword>
<keyword evidence="13" id="KW-1185">Reference proteome</keyword>
<keyword evidence="9" id="KW-1035">Host cytoplasm</keyword>
<evidence type="ECO:0000256" key="3">
    <source>
        <dbReference type="ARBA" id="ARBA00022525"/>
    </source>
</evidence>
<dbReference type="PANTHER" id="PTHR47114:SF2">
    <property type="entry name" value="OLIGODENDROCYTE-MYELIN GLYCOPROTEIN"/>
    <property type="match status" value="1"/>
</dbReference>
<accession>A0A2A2KFV8</accession>
<dbReference type="GO" id="GO:0030430">
    <property type="term" value="C:host cell cytoplasm"/>
    <property type="evidence" value="ECO:0007669"/>
    <property type="project" value="UniProtKB-SubCell"/>
</dbReference>
<evidence type="ECO:0000259" key="11">
    <source>
        <dbReference type="PROSITE" id="PS52053"/>
    </source>
</evidence>
<feature type="domain" description="NEL" evidence="11">
    <location>
        <begin position="1147"/>
        <end position="1435"/>
    </location>
</feature>
<keyword evidence="8" id="KW-0832">Ubl conjugation</keyword>
<dbReference type="Gene3D" id="1.20.58.360">
    <property type="entry name" value="Shigella T3SS effector IpaH defines"/>
    <property type="match status" value="1"/>
</dbReference>
<dbReference type="InterPro" id="IPR046673">
    <property type="entry name" value="ToxA_N"/>
</dbReference>
<comment type="caution">
    <text evidence="12">The sequence shown here is derived from an EMBL/GenBank/DDBJ whole genome shotgun (WGS) entry which is preliminary data.</text>
</comment>
<gene>
    <name evidence="12" type="ORF">WR25_15474</name>
</gene>
<feature type="coiled-coil region" evidence="10">
    <location>
        <begin position="1086"/>
        <end position="1113"/>
    </location>
</feature>
<dbReference type="GO" id="GO:0005576">
    <property type="term" value="C:extracellular region"/>
    <property type="evidence" value="ECO:0007669"/>
    <property type="project" value="UniProtKB-SubCell"/>
</dbReference>
<evidence type="ECO:0000256" key="2">
    <source>
        <dbReference type="ARBA" id="ARBA00004613"/>
    </source>
</evidence>
<dbReference type="SUPFAM" id="SSF52058">
    <property type="entry name" value="L domain-like"/>
    <property type="match status" value="1"/>
</dbReference>
<dbReference type="SMART" id="SM00369">
    <property type="entry name" value="LRR_TYP"/>
    <property type="match status" value="3"/>
</dbReference>
<evidence type="ECO:0000256" key="1">
    <source>
        <dbReference type="ARBA" id="ARBA00004192"/>
    </source>
</evidence>
<comment type="subcellular location">
    <subcellularLocation>
        <location evidence="1">Host cytoplasm</location>
    </subcellularLocation>
    <subcellularLocation>
        <location evidence="2">Secreted</location>
    </subcellularLocation>
</comment>
<dbReference type="Proteomes" id="UP000218231">
    <property type="component" value="Unassembled WGS sequence"/>
</dbReference>
<keyword evidence="4" id="KW-0433">Leucine-rich repeat</keyword>
<evidence type="ECO:0000256" key="8">
    <source>
        <dbReference type="ARBA" id="ARBA00022843"/>
    </source>
</evidence>
<keyword evidence="5" id="KW-0808">Transferase</keyword>
<organism evidence="12 13">
    <name type="scientific">Diploscapter pachys</name>
    <dbReference type="NCBI Taxonomy" id="2018661"/>
    <lineage>
        <taxon>Eukaryota</taxon>
        <taxon>Metazoa</taxon>
        <taxon>Ecdysozoa</taxon>
        <taxon>Nematoda</taxon>
        <taxon>Chromadorea</taxon>
        <taxon>Rhabditida</taxon>
        <taxon>Rhabditina</taxon>
        <taxon>Rhabditomorpha</taxon>
        <taxon>Rhabditoidea</taxon>
        <taxon>Rhabditidae</taxon>
        <taxon>Diploscapter</taxon>
    </lineage>
</organism>
<dbReference type="Gene3D" id="3.80.10.10">
    <property type="entry name" value="Ribonuclease Inhibitor"/>
    <property type="match status" value="1"/>
</dbReference>
<dbReference type="Pfam" id="PF20178">
    <property type="entry name" value="ToxA_N"/>
    <property type="match status" value="1"/>
</dbReference>
<dbReference type="PROSITE" id="PS51450">
    <property type="entry name" value="LRR"/>
    <property type="match status" value="2"/>
</dbReference>
<dbReference type="GO" id="GO:0004842">
    <property type="term" value="F:ubiquitin-protein transferase activity"/>
    <property type="evidence" value="ECO:0007669"/>
    <property type="project" value="InterPro"/>
</dbReference>
<evidence type="ECO:0000313" key="12">
    <source>
        <dbReference type="EMBL" id="PAV72815.1"/>
    </source>
</evidence>
<dbReference type="GO" id="GO:0031102">
    <property type="term" value="P:neuron projection regeneration"/>
    <property type="evidence" value="ECO:0007669"/>
    <property type="project" value="TreeGrafter"/>
</dbReference>
<reference evidence="12 13" key="1">
    <citation type="journal article" date="2017" name="Curr. Biol.">
        <title>Genome architecture and evolution of a unichromosomal asexual nematode.</title>
        <authorList>
            <person name="Fradin H."/>
            <person name="Zegar C."/>
            <person name="Gutwein M."/>
            <person name="Lucas J."/>
            <person name="Kovtun M."/>
            <person name="Corcoran D."/>
            <person name="Baugh L.R."/>
            <person name="Kiontke K."/>
            <person name="Gunsalus K."/>
            <person name="Fitch D.H."/>
            <person name="Piano F."/>
        </authorList>
    </citation>
    <scope>NUCLEOTIDE SEQUENCE [LARGE SCALE GENOMIC DNA]</scope>
    <source>
        <strain evidence="12">PF1309</strain>
    </source>
</reference>
<dbReference type="STRING" id="2018661.A0A2A2KFV8"/>
<keyword evidence="6" id="KW-0677">Repeat</keyword>
<dbReference type="InterPro" id="IPR003591">
    <property type="entry name" value="Leu-rich_rpt_typical-subtyp"/>
</dbReference>
<protein>
    <recommendedName>
        <fullName evidence="11">NEL domain-containing protein</fullName>
    </recommendedName>
</protein>
<keyword evidence="3" id="KW-0964">Secreted</keyword>
<evidence type="ECO:0000256" key="10">
    <source>
        <dbReference type="SAM" id="Coils"/>
    </source>
</evidence>
<dbReference type="InterPro" id="IPR029487">
    <property type="entry name" value="NEL_dom"/>
</dbReference>
<evidence type="ECO:0000256" key="4">
    <source>
        <dbReference type="ARBA" id="ARBA00022614"/>
    </source>
</evidence>
<keyword evidence="7" id="KW-0833">Ubl conjugation pathway</keyword>
<dbReference type="InterPro" id="IPR032675">
    <property type="entry name" value="LRR_dom_sf"/>
</dbReference>